<sequence length="284" mass="31962">MREIGGVRAALPRPEAHRMPVALPRLRRTRQLLVLAAGLALGACAPTATVVPAPTIASGDALLEAMRQRYDGKWYRTLTFTQRTVQVAPTGGPERHGTWYEAMQAPGRLRIDTDSTLRSGQLFARDSQFLVLNGDVRRAAAGHNVLLVLGFDVYAQPAARTSAILRELGFPNGPVREDTWQGRPVWVVGGRAGDLRSHQYWVDRERLVFVRLLQPFPGDTTQTFDVRFNKYRPLEGGWIAPEVEAFVGTRRILFEEYADVKANVDLDPRLFDPRAWTAARHWRR</sequence>
<reference evidence="1" key="1">
    <citation type="submission" date="2022-08" db="EMBL/GenBank/DDBJ databases">
        <title>Draft genome sequencing of Roseisolibacter agri AW1220.</title>
        <authorList>
            <person name="Tobiishi Y."/>
            <person name="Tonouchi A."/>
        </authorList>
    </citation>
    <scope>NUCLEOTIDE SEQUENCE</scope>
    <source>
        <strain evidence="1">AW1220</strain>
    </source>
</reference>
<comment type="caution">
    <text evidence="1">The sequence shown here is derived from an EMBL/GenBank/DDBJ whole genome shotgun (WGS) entry which is preliminary data.</text>
</comment>
<name>A0AA37Q2W3_9BACT</name>
<accession>A0AA37Q2W3</accession>
<organism evidence="1 2">
    <name type="scientific">Roseisolibacter agri</name>
    <dbReference type="NCBI Taxonomy" id="2014610"/>
    <lineage>
        <taxon>Bacteria</taxon>
        <taxon>Pseudomonadati</taxon>
        <taxon>Gemmatimonadota</taxon>
        <taxon>Gemmatimonadia</taxon>
        <taxon>Gemmatimonadales</taxon>
        <taxon>Gemmatimonadaceae</taxon>
        <taxon>Roseisolibacter</taxon>
    </lineage>
</organism>
<dbReference type="Proteomes" id="UP001161325">
    <property type="component" value="Unassembled WGS sequence"/>
</dbReference>
<keyword evidence="2" id="KW-1185">Reference proteome</keyword>
<dbReference type="AlphaFoldDB" id="A0AA37Q2W3"/>
<proteinExistence type="predicted"/>
<evidence type="ECO:0000313" key="2">
    <source>
        <dbReference type="Proteomes" id="UP001161325"/>
    </source>
</evidence>
<gene>
    <name evidence="1" type="ORF">rosag_20930</name>
</gene>
<evidence type="ECO:0000313" key="1">
    <source>
        <dbReference type="EMBL" id="GLC25580.1"/>
    </source>
</evidence>
<protein>
    <recommendedName>
        <fullName evidence="3">Outer membrane lipoprotein-sorting protein</fullName>
    </recommendedName>
</protein>
<dbReference type="EMBL" id="BRXS01000003">
    <property type="protein sequence ID" value="GLC25580.1"/>
    <property type="molecule type" value="Genomic_DNA"/>
</dbReference>
<evidence type="ECO:0008006" key="3">
    <source>
        <dbReference type="Google" id="ProtNLM"/>
    </source>
</evidence>